<comment type="caution">
    <text evidence="3">The sequence shown here is derived from an EMBL/GenBank/DDBJ whole genome shotgun (WGS) entry which is preliminary data.</text>
</comment>
<feature type="transmembrane region" description="Helical" evidence="1">
    <location>
        <begin position="179"/>
        <end position="201"/>
    </location>
</feature>
<protein>
    <submittedName>
        <fullName evidence="3">VanZ family protein</fullName>
    </submittedName>
</protein>
<dbReference type="PANTHER" id="PTHR36834">
    <property type="entry name" value="MEMBRANE PROTEIN-RELATED"/>
    <property type="match status" value="1"/>
</dbReference>
<dbReference type="AlphaFoldDB" id="A0AAX0S311"/>
<feature type="transmembrane region" description="Helical" evidence="1">
    <location>
        <begin position="147"/>
        <end position="167"/>
    </location>
</feature>
<evidence type="ECO:0000313" key="4">
    <source>
        <dbReference type="Proteomes" id="UP000220106"/>
    </source>
</evidence>
<feature type="transmembrane region" description="Helical" evidence="1">
    <location>
        <begin position="339"/>
        <end position="361"/>
    </location>
</feature>
<dbReference type="RefSeq" id="WP_098176116.1">
    <property type="nucleotide sequence ID" value="NZ_NUEQ01000020.1"/>
</dbReference>
<keyword evidence="1" id="KW-0472">Membrane</keyword>
<dbReference type="InterPro" id="IPR006976">
    <property type="entry name" value="VanZ-like"/>
</dbReference>
<keyword evidence="1" id="KW-0812">Transmembrane</keyword>
<feature type="transmembrane region" description="Helical" evidence="1">
    <location>
        <begin position="114"/>
        <end position="135"/>
    </location>
</feature>
<feature type="transmembrane region" description="Helical" evidence="1">
    <location>
        <begin position="255"/>
        <end position="278"/>
    </location>
</feature>
<dbReference type="EMBL" id="NUEQ01000020">
    <property type="protein sequence ID" value="PEJ33161.1"/>
    <property type="molecule type" value="Genomic_DNA"/>
</dbReference>
<accession>A0AAX0S311</accession>
<reference evidence="3 4" key="1">
    <citation type="submission" date="2017-09" db="EMBL/GenBank/DDBJ databases">
        <title>Large-scale bioinformatics analysis of Bacillus genomes uncovers conserved roles of natural products in bacterial physiology.</title>
        <authorList>
            <consortium name="Agbiome Team Llc"/>
            <person name="Bleich R.M."/>
            <person name="Kirk G.J."/>
            <person name="Santa Maria K.C."/>
            <person name="Allen S.E."/>
            <person name="Farag S."/>
            <person name="Shank E.A."/>
            <person name="Bowers A."/>
        </authorList>
    </citation>
    <scope>NUCLEOTIDE SEQUENCE [LARGE SCALE GENOMIC DNA]</scope>
    <source>
        <strain evidence="3 4">AFS003229</strain>
    </source>
</reference>
<dbReference type="PANTHER" id="PTHR36834:SF1">
    <property type="entry name" value="INTEGRAL MEMBRANE PROTEIN"/>
    <property type="match status" value="1"/>
</dbReference>
<gene>
    <name evidence="3" type="ORF">CN689_12500</name>
</gene>
<feature type="transmembrane region" description="Helical" evidence="1">
    <location>
        <begin position="299"/>
        <end position="319"/>
    </location>
</feature>
<name>A0AAX0S311_9BACI</name>
<dbReference type="InterPro" id="IPR053150">
    <property type="entry name" value="Teicoplanin_resist-assoc"/>
</dbReference>
<feature type="domain" description="VanZ-like" evidence="2">
    <location>
        <begin position="48"/>
        <end position="194"/>
    </location>
</feature>
<feature type="transmembrane region" description="Helical" evidence="1">
    <location>
        <begin position="222"/>
        <end position="243"/>
    </location>
</feature>
<keyword evidence="1" id="KW-1133">Transmembrane helix</keyword>
<evidence type="ECO:0000313" key="3">
    <source>
        <dbReference type="EMBL" id="PEJ33161.1"/>
    </source>
</evidence>
<organism evidence="3 4">
    <name type="scientific">Peribacillus butanolivorans</name>
    <dbReference type="NCBI Taxonomy" id="421767"/>
    <lineage>
        <taxon>Bacteria</taxon>
        <taxon>Bacillati</taxon>
        <taxon>Bacillota</taxon>
        <taxon>Bacilli</taxon>
        <taxon>Bacillales</taxon>
        <taxon>Bacillaceae</taxon>
        <taxon>Peribacillus</taxon>
    </lineage>
</organism>
<evidence type="ECO:0000259" key="2">
    <source>
        <dbReference type="Pfam" id="PF04892"/>
    </source>
</evidence>
<dbReference type="Pfam" id="PF04892">
    <property type="entry name" value="VanZ"/>
    <property type="match status" value="1"/>
</dbReference>
<sequence>MTAYTQPIYVAATFFAILVFMLFIPWLIYTYRKYNHLPLSTTFITFSFIFYFLSALFLVLLPLPEIRDTCSLQKSDTQHFSLVPFQFVANTFENSGIVLTQPGTYMQLFKQPSFYQAFFNFLLLMPFGIYLRYFFQEKKYWKKALGFTFVLTLFYEITQVTGIYGIYNCAYRIFDVDDLMLNTSGGVLGFFIAPAVLALFPSKQKVKEKADKLLAHDEVKKMSVLLAIIIDLFICKIVIRIVLDMSNVNEVSEFVASTIALFVMFFIIPLHWSGHTVGTKIMRFRYDSKVCRTETNKRLFKRFGAIYAMYFITVIASTLNNMEVPMDSPYYKSSVFLTLGTWIIFVTLTIVLFIHVMLVVFGKEKRRFYFDEASDLYTTRKKIR</sequence>
<dbReference type="Proteomes" id="UP000220106">
    <property type="component" value="Unassembled WGS sequence"/>
</dbReference>
<feature type="transmembrane region" description="Helical" evidence="1">
    <location>
        <begin position="6"/>
        <end position="29"/>
    </location>
</feature>
<proteinExistence type="predicted"/>
<evidence type="ECO:0000256" key="1">
    <source>
        <dbReference type="SAM" id="Phobius"/>
    </source>
</evidence>
<feature type="transmembrane region" description="Helical" evidence="1">
    <location>
        <begin position="41"/>
        <end position="63"/>
    </location>
</feature>